<comment type="caution">
    <text evidence="1">The sequence shown here is derived from an EMBL/GenBank/DDBJ whole genome shotgun (WGS) entry which is preliminary data.</text>
</comment>
<name>A0A0N0CWK3_9BACI</name>
<dbReference type="Gene3D" id="1.10.10.1150">
    <property type="entry name" value="Coenzyme PQQ synthesis protein D (PqqD)"/>
    <property type="match status" value="1"/>
</dbReference>
<dbReference type="Pfam" id="PF05402">
    <property type="entry name" value="PqqD"/>
    <property type="match status" value="1"/>
</dbReference>
<keyword evidence="2" id="KW-1185">Reference proteome</keyword>
<accession>A0A0N0CWK3</accession>
<dbReference type="STRING" id="33935.ADM90_08180"/>
<dbReference type="RefSeq" id="WP_053994484.1">
    <property type="nucleotide sequence ID" value="NZ_CP065643.1"/>
</dbReference>
<gene>
    <name evidence="1" type="ORF">ADM90_08180</name>
</gene>
<dbReference type="OrthoDB" id="2938764at2"/>
<proteinExistence type="predicted"/>
<protein>
    <submittedName>
        <fullName evidence="1">Uncharacterized protein</fullName>
    </submittedName>
</protein>
<evidence type="ECO:0000313" key="2">
    <source>
        <dbReference type="Proteomes" id="UP000037977"/>
    </source>
</evidence>
<sequence>MEFSIYTKYFILSEEEIIIINIVENSFYALDYIGSIIWREISKHQELEAIFKSLVRVFNVDKDEIYIDVTEFINELEKAGVIEIND</sequence>
<dbReference type="AlphaFoldDB" id="A0A0N0CWK3"/>
<evidence type="ECO:0000313" key="1">
    <source>
        <dbReference type="EMBL" id="KOY83245.1"/>
    </source>
</evidence>
<dbReference type="InterPro" id="IPR041881">
    <property type="entry name" value="PqqD_sf"/>
</dbReference>
<dbReference type="PATRIC" id="fig|33935.3.peg.1096"/>
<reference evidence="1 2" key="1">
    <citation type="submission" date="2015-07" db="EMBL/GenBank/DDBJ databases">
        <title>Genome sequencing project for genomic taxonomy and phylogenomics of Bacillus-like bacteria.</title>
        <authorList>
            <person name="Liu B."/>
            <person name="Wang J."/>
            <person name="Zhu Y."/>
            <person name="Liu G."/>
            <person name="Chen Q."/>
            <person name="Chen Z."/>
            <person name="Che J."/>
            <person name="Ge C."/>
            <person name="Shi H."/>
            <person name="Pan Z."/>
            <person name="Liu X."/>
        </authorList>
    </citation>
    <scope>NUCLEOTIDE SEQUENCE [LARGE SCALE GENOMIC DNA]</scope>
    <source>
        <strain evidence="1 2">DSM 54</strain>
    </source>
</reference>
<dbReference type="Proteomes" id="UP000037977">
    <property type="component" value="Unassembled WGS sequence"/>
</dbReference>
<dbReference type="InterPro" id="IPR008792">
    <property type="entry name" value="PQQD"/>
</dbReference>
<dbReference type="EMBL" id="LGCI01000005">
    <property type="protein sequence ID" value="KOY83245.1"/>
    <property type="molecule type" value="Genomic_DNA"/>
</dbReference>
<organism evidence="1 2">
    <name type="scientific">Lysinibacillus macroides</name>
    <dbReference type="NCBI Taxonomy" id="33935"/>
    <lineage>
        <taxon>Bacteria</taxon>
        <taxon>Bacillati</taxon>
        <taxon>Bacillota</taxon>
        <taxon>Bacilli</taxon>
        <taxon>Bacillales</taxon>
        <taxon>Bacillaceae</taxon>
        <taxon>Lysinibacillus</taxon>
    </lineage>
</organism>